<feature type="transmembrane region" description="Helical" evidence="6">
    <location>
        <begin position="62"/>
        <end position="81"/>
    </location>
</feature>
<evidence type="ECO:0000256" key="5">
    <source>
        <dbReference type="ARBA" id="ARBA00023136"/>
    </source>
</evidence>
<dbReference type="RefSeq" id="XP_008075589.1">
    <property type="nucleotide sequence ID" value="XM_008077398.1"/>
</dbReference>
<feature type="transmembrane region" description="Helical" evidence="6">
    <location>
        <begin position="396"/>
        <end position="418"/>
    </location>
</feature>
<evidence type="ECO:0000256" key="4">
    <source>
        <dbReference type="ARBA" id="ARBA00022989"/>
    </source>
</evidence>
<keyword evidence="9" id="KW-1185">Reference proteome</keyword>
<dbReference type="GeneID" id="19880442"/>
<evidence type="ECO:0000256" key="1">
    <source>
        <dbReference type="ARBA" id="ARBA00004141"/>
    </source>
</evidence>
<evidence type="ECO:0000256" key="2">
    <source>
        <dbReference type="ARBA" id="ARBA00008017"/>
    </source>
</evidence>
<dbReference type="InterPro" id="IPR016688">
    <property type="entry name" value="MscS-like_plants/fungi"/>
</dbReference>
<dbReference type="HOGENOM" id="CLU_475676_0_0_1"/>
<dbReference type="PANTHER" id="PTHR31618">
    <property type="entry name" value="MECHANOSENSITIVE ION CHANNEL PROTEIN 5"/>
    <property type="match status" value="1"/>
</dbReference>
<feature type="transmembrane region" description="Helical" evidence="6">
    <location>
        <begin position="87"/>
        <end position="107"/>
    </location>
</feature>
<keyword evidence="5 6" id="KW-0472">Membrane</keyword>
<comment type="similarity">
    <text evidence="2">Belongs to the MscS (TC 1.A.23) family.</text>
</comment>
<dbReference type="Pfam" id="PF00924">
    <property type="entry name" value="MS_channel_2nd"/>
    <property type="match status" value="1"/>
</dbReference>
<dbReference type="InterPro" id="IPR023408">
    <property type="entry name" value="MscS_beta-dom_sf"/>
</dbReference>
<gene>
    <name evidence="8" type="ORF">VCUG_02581</name>
</gene>
<dbReference type="InParanoid" id="L2GRN1"/>
<dbReference type="OrthoDB" id="544685at2759"/>
<reference evidence="9" key="1">
    <citation type="submission" date="2011-03" db="EMBL/GenBank/DDBJ databases">
        <title>The genome sequence of Vavraia culicis strain floridensis.</title>
        <authorList>
            <consortium name="The Broad Institute Genome Sequencing Platform"/>
            <person name="Cuomo C."/>
            <person name="Becnel J."/>
            <person name="Sanscrainte N."/>
            <person name="Young S.K."/>
            <person name="Zeng Q."/>
            <person name="Gargeya S."/>
            <person name="Fitzgerald M."/>
            <person name="Haas B."/>
            <person name="Abouelleil A."/>
            <person name="Alvarado L."/>
            <person name="Arachchi H.M."/>
            <person name="Berlin A."/>
            <person name="Chapman S.B."/>
            <person name="Gearin G."/>
            <person name="Goldberg J."/>
            <person name="Griggs A."/>
            <person name="Gujja S."/>
            <person name="Hansen M."/>
            <person name="Heiman D."/>
            <person name="Howarth C."/>
            <person name="Larimer J."/>
            <person name="Lui A."/>
            <person name="MacDonald P.J.P."/>
            <person name="McCowen C."/>
            <person name="Montmayeur A."/>
            <person name="Murphy C."/>
            <person name="Neiman D."/>
            <person name="Pearson M."/>
            <person name="Priest M."/>
            <person name="Roberts A."/>
            <person name="Saif S."/>
            <person name="Shea T."/>
            <person name="Sisk P."/>
            <person name="Stolte C."/>
            <person name="Sykes S."/>
            <person name="Wortman J."/>
            <person name="Nusbaum C."/>
            <person name="Birren B."/>
        </authorList>
    </citation>
    <scope>NUCLEOTIDE SEQUENCE [LARGE SCALE GENOMIC DNA]</scope>
    <source>
        <strain evidence="9">floridensis</strain>
    </source>
</reference>
<protein>
    <recommendedName>
        <fullName evidence="7">Mechanosensitive ion channel MscS domain-containing protein</fullName>
    </recommendedName>
</protein>
<evidence type="ECO:0000256" key="3">
    <source>
        <dbReference type="ARBA" id="ARBA00022692"/>
    </source>
</evidence>
<dbReference type="VEuPathDB" id="MicrosporidiaDB:VCUG_02581"/>
<feature type="domain" description="Mechanosensitive ion channel MscS" evidence="7">
    <location>
        <begin position="412"/>
        <end position="472"/>
    </location>
</feature>
<dbReference type="SUPFAM" id="SSF50182">
    <property type="entry name" value="Sm-like ribonucleoproteins"/>
    <property type="match status" value="1"/>
</dbReference>
<dbReference type="Proteomes" id="UP000011081">
    <property type="component" value="Unassembled WGS sequence"/>
</dbReference>
<comment type="subcellular location">
    <subcellularLocation>
        <location evidence="1">Membrane</location>
        <topology evidence="1">Multi-pass membrane protein</topology>
    </subcellularLocation>
</comment>
<dbReference type="EMBL" id="GL877481">
    <property type="protein sequence ID" value="ELA45928.1"/>
    <property type="molecule type" value="Genomic_DNA"/>
</dbReference>
<evidence type="ECO:0000313" key="8">
    <source>
        <dbReference type="EMBL" id="ELA45928.1"/>
    </source>
</evidence>
<dbReference type="OMA" id="SCMINEL"/>
<proteinExistence type="inferred from homology"/>
<dbReference type="GO" id="GO:0006820">
    <property type="term" value="P:monoatomic anion transport"/>
    <property type="evidence" value="ECO:0007669"/>
    <property type="project" value="TreeGrafter"/>
</dbReference>
<dbReference type="InterPro" id="IPR010920">
    <property type="entry name" value="LSM_dom_sf"/>
</dbReference>
<evidence type="ECO:0000256" key="6">
    <source>
        <dbReference type="SAM" id="Phobius"/>
    </source>
</evidence>
<dbReference type="PANTHER" id="PTHR31618:SF1">
    <property type="entry name" value="EF-HAND DOMAIN-CONTAINING PROTEIN"/>
    <property type="match status" value="1"/>
</dbReference>
<feature type="transmembrane region" description="Helical" evidence="6">
    <location>
        <begin position="30"/>
        <end position="50"/>
    </location>
</feature>
<dbReference type="GO" id="GO:0008381">
    <property type="term" value="F:mechanosensitive monoatomic ion channel activity"/>
    <property type="evidence" value="ECO:0007669"/>
    <property type="project" value="TreeGrafter"/>
</dbReference>
<feature type="transmembrane region" description="Helical" evidence="6">
    <location>
        <begin position="363"/>
        <end position="384"/>
    </location>
</feature>
<sequence length="593" mass="69467">MEMYLTILTLTLIALHTVSIFAFYMSDEKIVSFCGIVIFGLVSPYVFSCMINELTIHIFYRVFSRIVKYYCVISIIVAVNVIKPFESYVMCFVVLALIAIVDIYRAYMVEYAKDMYCKRLSSGVMKYIVDFEKYVLFELGVINEDALGTHQETIKTFWKRGSPTPLDPEVAFRRWSGKTEPGRIRKELPRDLNRDELADVLGLNRNAIAEDIVDETSEFCTEQSYYRARNDREFDVVSQQGLRMLKTITRVPKLSHLESFKTIKQLPSSELALIAKKYRFRTILDEEKHAERNYDTSLFGVVTLHSLRKRFKLKDAITIYRMVSHGIQGDVSYEHFRLNIRQVNVERDNLYSSIGYYKHLTKVLTTFSAIIIVIIILSLSPLILKMTIPYIRIPTPILLFGFLAILKEPLTSFIFIIYSHPFDSGDRVVIRGDTHMVQQMNIYNTMLQKWNGEIISISNKWLANHITKNYRRSKRQKWEIFVIIASNTPVQKVDELKKKLRNLVKKHKDDYLKITCNIVNIENSNKIKLVIYITHVTNFQIGLYRWKRHTMFMQYLIDYLTKLEIEYLPIDMPVKIDDCSVNDELFMDMYGAN</sequence>
<name>L2GRN1_VAVCU</name>
<evidence type="ECO:0000313" key="9">
    <source>
        <dbReference type="Proteomes" id="UP000011081"/>
    </source>
</evidence>
<keyword evidence="4 6" id="KW-1133">Transmembrane helix</keyword>
<dbReference type="AlphaFoldDB" id="L2GRN1"/>
<dbReference type="InterPro" id="IPR006685">
    <property type="entry name" value="MscS_channel_2nd"/>
</dbReference>
<dbReference type="GO" id="GO:0005886">
    <property type="term" value="C:plasma membrane"/>
    <property type="evidence" value="ECO:0007669"/>
    <property type="project" value="TreeGrafter"/>
</dbReference>
<dbReference type="Gene3D" id="2.30.30.60">
    <property type="match status" value="1"/>
</dbReference>
<accession>L2GRN1</accession>
<evidence type="ECO:0000259" key="7">
    <source>
        <dbReference type="Pfam" id="PF00924"/>
    </source>
</evidence>
<keyword evidence="3 6" id="KW-0812">Transmembrane</keyword>
<organism evidence="8 9">
    <name type="scientific">Vavraia culicis (isolate floridensis)</name>
    <name type="common">Microsporidian parasite</name>
    <dbReference type="NCBI Taxonomy" id="948595"/>
    <lineage>
        <taxon>Eukaryota</taxon>
        <taxon>Fungi</taxon>
        <taxon>Fungi incertae sedis</taxon>
        <taxon>Microsporidia</taxon>
        <taxon>Pleistophoridae</taxon>
        <taxon>Vavraia</taxon>
    </lineage>
</organism>